<reference evidence="2 3" key="1">
    <citation type="submission" date="2016-09" db="EMBL/GenBank/DDBJ databases">
        <title>Complete genome of Desulfosporosinus sp. OL.</title>
        <authorList>
            <person name="Mardanov A."/>
            <person name="Beletsky A."/>
            <person name="Panova A."/>
            <person name="Karnachuk O."/>
            <person name="Ravin N."/>
        </authorList>
    </citation>
    <scope>NUCLEOTIDE SEQUENCE [LARGE SCALE GENOMIC DNA]</scope>
    <source>
        <strain evidence="2 3">OL</strain>
    </source>
</reference>
<keyword evidence="1" id="KW-0472">Membrane</keyword>
<evidence type="ECO:0000313" key="3">
    <source>
        <dbReference type="Proteomes" id="UP000186102"/>
    </source>
</evidence>
<organism evidence="2 3">
    <name type="scientific">Desulfosporosinus metallidurans</name>
    <dbReference type="NCBI Taxonomy" id="1888891"/>
    <lineage>
        <taxon>Bacteria</taxon>
        <taxon>Bacillati</taxon>
        <taxon>Bacillota</taxon>
        <taxon>Clostridia</taxon>
        <taxon>Eubacteriales</taxon>
        <taxon>Desulfitobacteriaceae</taxon>
        <taxon>Desulfosporosinus</taxon>
    </lineage>
</organism>
<dbReference type="EMBL" id="MLBF01000055">
    <property type="protein sequence ID" value="OLN27605.1"/>
    <property type="molecule type" value="Genomic_DNA"/>
</dbReference>
<keyword evidence="3" id="KW-1185">Reference proteome</keyword>
<gene>
    <name evidence="2" type="ORF">DSOL_4480</name>
</gene>
<proteinExistence type="predicted"/>
<dbReference type="AlphaFoldDB" id="A0A1Q8QJU7"/>
<feature type="transmembrane region" description="Helical" evidence="1">
    <location>
        <begin position="12"/>
        <end position="31"/>
    </location>
</feature>
<dbReference type="Proteomes" id="UP000186102">
    <property type="component" value="Unassembled WGS sequence"/>
</dbReference>
<accession>A0A1Q8QJU7</accession>
<sequence length="43" mass="5028">MSIFRGKKIRIVSFAILFPPFFFIGALKKGIKKAGYLPHRYNR</sequence>
<keyword evidence="1" id="KW-0812">Transmembrane</keyword>
<name>A0A1Q8QJU7_9FIRM</name>
<evidence type="ECO:0000313" key="2">
    <source>
        <dbReference type="EMBL" id="OLN27605.1"/>
    </source>
</evidence>
<comment type="caution">
    <text evidence="2">The sequence shown here is derived from an EMBL/GenBank/DDBJ whole genome shotgun (WGS) entry which is preliminary data.</text>
</comment>
<keyword evidence="1" id="KW-1133">Transmembrane helix</keyword>
<evidence type="ECO:0000256" key="1">
    <source>
        <dbReference type="SAM" id="Phobius"/>
    </source>
</evidence>
<protein>
    <submittedName>
        <fullName evidence="2">Uncharacterized protein</fullName>
    </submittedName>
</protein>